<keyword evidence="1" id="KW-1133">Transmembrane helix</keyword>
<evidence type="ECO:0000313" key="2">
    <source>
        <dbReference type="EMBL" id="QEX19828.1"/>
    </source>
</evidence>
<feature type="transmembrane region" description="Helical" evidence="1">
    <location>
        <begin position="48"/>
        <end position="66"/>
    </location>
</feature>
<feature type="transmembrane region" description="Helical" evidence="1">
    <location>
        <begin position="119"/>
        <end position="137"/>
    </location>
</feature>
<evidence type="ECO:0000256" key="1">
    <source>
        <dbReference type="SAM" id="Phobius"/>
    </source>
</evidence>
<organism evidence="2 3">
    <name type="scientific">Hypericibacter terrae</name>
    <dbReference type="NCBI Taxonomy" id="2602015"/>
    <lineage>
        <taxon>Bacteria</taxon>
        <taxon>Pseudomonadati</taxon>
        <taxon>Pseudomonadota</taxon>
        <taxon>Alphaproteobacteria</taxon>
        <taxon>Rhodospirillales</taxon>
        <taxon>Dongiaceae</taxon>
        <taxon>Hypericibacter</taxon>
    </lineage>
</organism>
<sequence>MPVAALDPSWQMSLNQAVEDGLVFGRDVIFTCGPYAALITGQYHPATYLRAVAVAFFFAAFLFAAIQAISRGTGALWTCALLLAILAVPGARVELLGAYGLILSIVLVGHCAEAPREEGWQKSLFLAILFAPLGLLPLTKLNLLLFTATLIPAQFAFLWLNGRRGLAACSVAVPVATLVASWLLAGQPLQGLPDYFASGSSVIFGYSDAMSNRGPVSEIVVYVLAASLMMLAILLPPRRSLPSRLLLFFSCGIFFFVSLKSGFVRHDRHAMNAAAGLVIAATLLKFAVPANRAVAAVVLAALAGAGFIVFHYIDPSTSRITDPYIRAAKGIAREISGGDLKAAYVARLEEIRSETKILPLEGTVDIYSFGQTALIASGNKWAPRPNLQSHAAYTPALADADRDYLLERGPDNVIFRIETIDTRFPSLEDGSSWPVLLDDYRLDQSAGGYLYLRRRSDVSAPAMRPVEEGVHRFNEEVGLPDSPTPLFMKIRFHKTLLGNLASALFRNPSLWIVAELANGETQRYRLVPGMTETGFVISPVVETIEEFAALYEDRASLAGKQVKSFRIAGRGSELFWRQSYEISIEALEPRPGG</sequence>
<feature type="transmembrane region" description="Helical" evidence="1">
    <location>
        <begin position="269"/>
        <end position="287"/>
    </location>
</feature>
<feature type="transmembrane region" description="Helical" evidence="1">
    <location>
        <begin position="294"/>
        <end position="313"/>
    </location>
</feature>
<gene>
    <name evidence="2" type="ORF">FRZ44_51430</name>
</gene>
<keyword evidence="3" id="KW-1185">Reference proteome</keyword>
<dbReference type="AlphaFoldDB" id="A0A5J6MQK1"/>
<protein>
    <submittedName>
        <fullName evidence="2">Membrane protein</fullName>
    </submittedName>
</protein>
<evidence type="ECO:0000313" key="3">
    <source>
        <dbReference type="Proteomes" id="UP000326202"/>
    </source>
</evidence>
<feature type="transmembrane region" description="Helical" evidence="1">
    <location>
        <begin position="219"/>
        <end position="236"/>
    </location>
</feature>
<dbReference type="Proteomes" id="UP000326202">
    <property type="component" value="Chromosome"/>
</dbReference>
<reference evidence="2 3" key="1">
    <citation type="submission" date="2019-08" db="EMBL/GenBank/DDBJ databases">
        <title>Hyperibacter terrae gen. nov., sp. nov. and Hyperibacter viscosus sp. nov., two new members in the family Rhodospirillaceae isolated from the rhizosphere of Hypericum perforatum.</title>
        <authorList>
            <person name="Noviana Z."/>
        </authorList>
    </citation>
    <scope>NUCLEOTIDE SEQUENCE [LARGE SCALE GENOMIC DNA]</scope>
    <source>
        <strain evidence="2 3">R5913</strain>
    </source>
</reference>
<feature type="transmembrane region" description="Helical" evidence="1">
    <location>
        <begin position="73"/>
        <end position="90"/>
    </location>
</feature>
<dbReference type="EMBL" id="CP042906">
    <property type="protein sequence ID" value="QEX19828.1"/>
    <property type="molecule type" value="Genomic_DNA"/>
</dbReference>
<keyword evidence="1" id="KW-0472">Membrane</keyword>
<keyword evidence="1" id="KW-0812">Transmembrane</keyword>
<proteinExistence type="predicted"/>
<name>A0A5J6MQK1_9PROT</name>
<feature type="transmembrane region" description="Helical" evidence="1">
    <location>
        <begin position="167"/>
        <end position="185"/>
    </location>
</feature>
<feature type="transmembrane region" description="Helical" evidence="1">
    <location>
        <begin position="96"/>
        <end position="112"/>
    </location>
</feature>
<feature type="transmembrane region" description="Helical" evidence="1">
    <location>
        <begin position="245"/>
        <end position="263"/>
    </location>
</feature>
<accession>A0A5J6MQK1</accession>
<dbReference type="KEGG" id="htq:FRZ44_51430"/>